<dbReference type="AlphaFoldDB" id="A0A1V9ZA22"/>
<accession>A0A1V9ZA22</accession>
<comment type="caution">
    <text evidence="1">The sequence shown here is derived from an EMBL/GenBank/DDBJ whole genome shotgun (WGS) entry which is preliminary data.</text>
</comment>
<dbReference type="OrthoDB" id="188455at2759"/>
<dbReference type="InterPro" id="IPR038759">
    <property type="entry name" value="HSPRO1/HSPRO2"/>
</dbReference>
<keyword evidence="1" id="KW-0456">Lyase</keyword>
<evidence type="ECO:0000313" key="2">
    <source>
        <dbReference type="Proteomes" id="UP000243579"/>
    </source>
</evidence>
<dbReference type="GO" id="GO:0020037">
    <property type="term" value="F:heme binding"/>
    <property type="evidence" value="ECO:0007669"/>
    <property type="project" value="InterPro"/>
</dbReference>
<dbReference type="PANTHER" id="PTHR34795:SF1">
    <property type="entry name" value="NEMATODE RESISTANCE PROTEIN-LIKE HSPRO1"/>
    <property type="match status" value="1"/>
</dbReference>
<protein>
    <submittedName>
        <fullName evidence="1">Selenocysteine lyase</fullName>
    </submittedName>
</protein>
<dbReference type="Proteomes" id="UP000243579">
    <property type="component" value="Unassembled WGS sequence"/>
</dbReference>
<keyword evidence="2" id="KW-1185">Reference proteome</keyword>
<gene>
    <name evidence="1" type="ORF">ACHHYP_00907</name>
</gene>
<evidence type="ECO:0000313" key="1">
    <source>
        <dbReference type="EMBL" id="OQR94792.1"/>
    </source>
</evidence>
<dbReference type="STRING" id="1202772.A0A1V9ZA22"/>
<name>A0A1V9ZA22_ACHHY</name>
<dbReference type="GO" id="GO:0019441">
    <property type="term" value="P:L-tryptophan catabolic process to kynurenine"/>
    <property type="evidence" value="ECO:0007669"/>
    <property type="project" value="InterPro"/>
</dbReference>
<proteinExistence type="predicted"/>
<dbReference type="EMBL" id="JNBR01000350">
    <property type="protein sequence ID" value="OQR94792.1"/>
    <property type="molecule type" value="Genomic_DNA"/>
</dbReference>
<organism evidence="1 2">
    <name type="scientific">Achlya hypogyna</name>
    <name type="common">Oomycete</name>
    <name type="synonym">Protoachlya hypogyna</name>
    <dbReference type="NCBI Taxonomy" id="1202772"/>
    <lineage>
        <taxon>Eukaryota</taxon>
        <taxon>Sar</taxon>
        <taxon>Stramenopiles</taxon>
        <taxon>Oomycota</taxon>
        <taxon>Saprolegniomycetes</taxon>
        <taxon>Saprolegniales</taxon>
        <taxon>Achlyaceae</taxon>
        <taxon>Achlya</taxon>
    </lineage>
</organism>
<dbReference type="InterPro" id="IPR015421">
    <property type="entry name" value="PyrdxlP-dep_Trfase_major"/>
</dbReference>
<sequence>MTIAQTEVPSCAYAAETTGSCTYMQSEEQPKGAPSLGNAPGRASTSATIGAYASYIGNLHRNTYAAYIRLHELEKVWGLWNYVSPTKTMPFEPVETTPAPVQPVTLSPASGPLYRLTPALSSFEITLRLLLEFMDINVGATVDETAPRIRRHRPYVNHASRVDAVMRNLSAQLLMLRTVIDMDMGPGVDVKTAYDLTTDVSTESLARGEAWWWRDAAPNASFPPHQLHQRISGLVQCHFAGLPFGPGLSAKDSGLQLPYDKLVLPRHTREHCVQDEDDEQFVEDHFFATVHQITEAWCCVMERQLDVAQWDLDHLDLSATADEAANNAALSRVARRYRFACQIWEYLIDHISMLSEMDSADYLTLKLHLHGASGGQSVRLRQLGRRIAHLMPLVPTCLAEYTGPESAATDPSALVDMLRVLAQVRSEKPEDEQADKHDLVRTLQMMFAAHTAPAAQCIQIVQAIQMLENAVRRFYFGHQHLAIMVLGAGAAGTQELTVKMLERGWKDANRYLSCEHAKEQLSVDLDAAQLARSKAYKGRIIKTLSDSARARHGAAKQHPQWQQMMCPMTAMVAEAPIRASDASSVRHTSPFRPYFERSLALQDPHTLHFSTYGMGLAPDVAFESVAATHRLLASTLNESWDIIFGQDLPLAAQYILASLGLPSAAYHVNFGSNCHEFLIRLLSCHASTKRLRVLTSDAEFLSFTRQMHALPHHVVDQVALEPFATYGDRLAAAAATGAYDIVYASVVYSNFQFRLPDDKIAAVAAALPATSMFILDVAQTLENVPLALPGSYPNVFVIGSGIKHATAGPGLGFVAFPSAAKMTPAITGWIADLSVLEPTHVPTTDVGYTPELALQGGTPGFHYALRQWNDVQAFYKSHGWSLAKRHAYVLDLQRHFFVRLGSAFSAGSTNRAAQDPATISNAFVLSHSSAPFIHSYLTTPTMRPASSVSQRTFHCDVRKKTSLRLGFGIQHVTADVLALADILVEAHAALKTSEPLMLVV</sequence>
<dbReference type="InterPro" id="IPR015424">
    <property type="entry name" value="PyrdxlP-dep_Trfase"/>
</dbReference>
<dbReference type="GO" id="GO:0016829">
    <property type="term" value="F:lyase activity"/>
    <property type="evidence" value="ECO:0007669"/>
    <property type="project" value="UniProtKB-KW"/>
</dbReference>
<dbReference type="Gene3D" id="3.40.640.10">
    <property type="entry name" value="Type I PLP-dependent aspartate aminotransferase-like (Major domain)"/>
    <property type="match status" value="1"/>
</dbReference>
<dbReference type="InterPro" id="IPR037217">
    <property type="entry name" value="Trp/Indoleamine_2_3_dOase-like"/>
</dbReference>
<dbReference type="SUPFAM" id="SSF140959">
    <property type="entry name" value="Indolic compounds 2,3-dioxygenase-like"/>
    <property type="match status" value="1"/>
</dbReference>
<dbReference type="GO" id="GO:0046872">
    <property type="term" value="F:metal ion binding"/>
    <property type="evidence" value="ECO:0007669"/>
    <property type="project" value="InterPro"/>
</dbReference>
<dbReference type="SUPFAM" id="SSF53383">
    <property type="entry name" value="PLP-dependent transferases"/>
    <property type="match status" value="1"/>
</dbReference>
<dbReference type="Gene3D" id="1.20.58.480">
    <property type="match status" value="1"/>
</dbReference>
<dbReference type="PANTHER" id="PTHR34795">
    <property type="entry name" value="NEMATODE RESISTANCE PROTEIN-LIKE HSPRO1"/>
    <property type="match status" value="1"/>
</dbReference>
<reference evidence="1 2" key="1">
    <citation type="journal article" date="2014" name="Genome Biol. Evol.">
        <title>The secreted proteins of Achlya hypogyna and Thraustotheca clavata identify the ancestral oomycete secretome and reveal gene acquisitions by horizontal gene transfer.</title>
        <authorList>
            <person name="Misner I."/>
            <person name="Blouin N."/>
            <person name="Leonard G."/>
            <person name="Richards T.A."/>
            <person name="Lane C.E."/>
        </authorList>
    </citation>
    <scope>NUCLEOTIDE SEQUENCE [LARGE SCALE GENOMIC DNA]</scope>
    <source>
        <strain evidence="1 2">ATCC 48635</strain>
    </source>
</reference>